<protein>
    <submittedName>
        <fullName evidence="1">Uncharacterized protein</fullName>
    </submittedName>
</protein>
<reference evidence="1" key="2">
    <citation type="submission" date="2013-10" db="EMBL/GenBank/DDBJ databases">
        <authorList>
            <person name="Aslett M."/>
        </authorList>
    </citation>
    <scope>NUCLEOTIDE SEQUENCE [LARGE SCALE GENOMIC DNA]</scope>
    <source>
        <strain evidence="1">Houghton</strain>
    </source>
</reference>
<dbReference type="VEuPathDB" id="ToxoDB:ETH2_0209400"/>
<evidence type="ECO:0000313" key="2">
    <source>
        <dbReference type="Proteomes" id="UP000030747"/>
    </source>
</evidence>
<dbReference type="RefSeq" id="XP_013231673.1">
    <property type="nucleotide sequence ID" value="XM_013376219.1"/>
</dbReference>
<dbReference type="GeneID" id="25256350"/>
<dbReference type="AlphaFoldDB" id="U6KVI6"/>
<dbReference type="Proteomes" id="UP000030747">
    <property type="component" value="Unassembled WGS sequence"/>
</dbReference>
<keyword evidence="2" id="KW-1185">Reference proteome</keyword>
<gene>
    <name evidence="1" type="ORF">ETH_00036545</name>
</gene>
<name>U6KVI6_EIMTE</name>
<reference evidence="1" key="1">
    <citation type="submission" date="2013-10" db="EMBL/GenBank/DDBJ databases">
        <title>Genomic analysis of the causative agents of coccidiosis in chickens.</title>
        <authorList>
            <person name="Reid A.J."/>
            <person name="Blake D."/>
            <person name="Billington K."/>
            <person name="Browne H."/>
            <person name="Dunn M."/>
            <person name="Hung S."/>
            <person name="Kawahara F."/>
            <person name="Miranda-Saavedra D."/>
            <person name="Mourier T."/>
            <person name="Nagra H."/>
            <person name="Otto T.D."/>
            <person name="Rawlings N."/>
            <person name="Sanchez A."/>
            <person name="Sanders M."/>
            <person name="Subramaniam C."/>
            <person name="Tay Y."/>
            <person name="Dear P."/>
            <person name="Doerig C."/>
            <person name="Gruber A."/>
            <person name="Parkinson J."/>
            <person name="Shirley M."/>
            <person name="Wan K.L."/>
            <person name="Berriman M."/>
            <person name="Tomley F."/>
            <person name="Pain A."/>
        </authorList>
    </citation>
    <scope>NUCLEOTIDE SEQUENCE [LARGE SCALE GENOMIC DNA]</scope>
    <source>
        <strain evidence="1">Houghton</strain>
    </source>
</reference>
<accession>U6KVI6</accession>
<dbReference type="VEuPathDB" id="ToxoDB:ETH_00036545"/>
<dbReference type="OrthoDB" id="10451569at2759"/>
<dbReference type="EMBL" id="HG675363">
    <property type="protein sequence ID" value="CDJ40923.1"/>
    <property type="molecule type" value="Genomic_DNA"/>
</dbReference>
<evidence type="ECO:0000313" key="1">
    <source>
        <dbReference type="EMBL" id="CDJ40923.1"/>
    </source>
</evidence>
<sequence length="116" mass="12607">MGLKDCDREMRLFSKGVCTPEPQQLQQLVMRWQRCEGLCFAAVAERMQQDAATASAAAAAAAGAQGEITLQQLQQQQQLIKTAEARAETAAAKTKLLQQHCGDVCLQQLAHLLPEA</sequence>
<organism evidence="1 2">
    <name type="scientific">Eimeria tenella</name>
    <name type="common">Coccidian parasite</name>
    <dbReference type="NCBI Taxonomy" id="5802"/>
    <lineage>
        <taxon>Eukaryota</taxon>
        <taxon>Sar</taxon>
        <taxon>Alveolata</taxon>
        <taxon>Apicomplexa</taxon>
        <taxon>Conoidasida</taxon>
        <taxon>Coccidia</taxon>
        <taxon>Eucoccidiorida</taxon>
        <taxon>Eimeriorina</taxon>
        <taxon>Eimeriidae</taxon>
        <taxon>Eimeria</taxon>
    </lineage>
</organism>
<proteinExistence type="predicted"/>